<keyword evidence="3" id="KW-1185">Reference proteome</keyword>
<organism evidence="2 3">
    <name type="scientific">Anopheles maculatus</name>
    <dbReference type="NCBI Taxonomy" id="74869"/>
    <lineage>
        <taxon>Eukaryota</taxon>
        <taxon>Metazoa</taxon>
        <taxon>Ecdysozoa</taxon>
        <taxon>Arthropoda</taxon>
        <taxon>Hexapoda</taxon>
        <taxon>Insecta</taxon>
        <taxon>Pterygota</taxon>
        <taxon>Neoptera</taxon>
        <taxon>Endopterygota</taxon>
        <taxon>Diptera</taxon>
        <taxon>Nematocera</taxon>
        <taxon>Culicoidea</taxon>
        <taxon>Culicidae</taxon>
        <taxon>Anophelinae</taxon>
        <taxon>Anopheles</taxon>
        <taxon>Anopheles maculatus group</taxon>
    </lineage>
</organism>
<reference evidence="3" key="1">
    <citation type="submission" date="2013-09" db="EMBL/GenBank/DDBJ databases">
        <title>The Genome Sequence of Anopheles maculatus species B.</title>
        <authorList>
            <consortium name="The Broad Institute Genomics Platform"/>
            <person name="Neafsey D.E."/>
            <person name="Besansky N."/>
            <person name="Howell P."/>
            <person name="Walton C."/>
            <person name="Young S.K."/>
            <person name="Zeng Q."/>
            <person name="Gargeya S."/>
            <person name="Fitzgerald M."/>
            <person name="Haas B."/>
            <person name="Abouelleil A."/>
            <person name="Allen A.W."/>
            <person name="Alvarado L."/>
            <person name="Arachchi H.M."/>
            <person name="Berlin A.M."/>
            <person name="Chapman S.B."/>
            <person name="Gainer-Dewar J."/>
            <person name="Goldberg J."/>
            <person name="Griggs A."/>
            <person name="Gujja S."/>
            <person name="Hansen M."/>
            <person name="Howarth C."/>
            <person name="Imamovic A."/>
            <person name="Ireland A."/>
            <person name="Larimer J."/>
            <person name="McCowan C."/>
            <person name="Murphy C."/>
            <person name="Pearson M."/>
            <person name="Poon T.W."/>
            <person name="Priest M."/>
            <person name="Roberts A."/>
            <person name="Saif S."/>
            <person name="Shea T."/>
            <person name="Sisk P."/>
            <person name="Sykes S."/>
            <person name="Wortman J."/>
            <person name="Nusbaum C."/>
            <person name="Birren B."/>
        </authorList>
    </citation>
    <scope>NUCLEOTIDE SEQUENCE [LARGE SCALE GENOMIC DNA]</scope>
    <source>
        <strain evidence="3">maculatus3</strain>
    </source>
</reference>
<evidence type="ECO:0000313" key="2">
    <source>
        <dbReference type="EnsemblMetazoa" id="AMAM022228-PA"/>
    </source>
</evidence>
<dbReference type="VEuPathDB" id="VectorBase:AMAM022228"/>
<proteinExistence type="predicted"/>
<accession>A0A182T999</accession>
<reference evidence="2" key="2">
    <citation type="submission" date="2020-05" db="UniProtKB">
        <authorList>
            <consortium name="EnsemblMetazoa"/>
        </authorList>
    </citation>
    <scope>IDENTIFICATION</scope>
    <source>
        <strain evidence="2">maculatus3</strain>
    </source>
</reference>
<dbReference type="EnsemblMetazoa" id="AMAM022228-RA">
    <property type="protein sequence ID" value="AMAM022228-PA"/>
    <property type="gene ID" value="AMAM022228"/>
</dbReference>
<evidence type="ECO:0000256" key="1">
    <source>
        <dbReference type="SAM" id="MobiDB-lite"/>
    </source>
</evidence>
<protein>
    <submittedName>
        <fullName evidence="2">Uncharacterized protein</fullName>
    </submittedName>
</protein>
<sequence length="166" mass="19003">MVACVRFGKQRVRVGLVPDAERAVKVFRINRKVDELRDRVREEQCRDRVGGQLIHVVRIRCEITEDGEELHQHHDERPPGVHLPDQDRAGDVAEQEVAARLHQPYVRHKVSHQADIFGRLDLHLKRNASPSAQVTIELALFKPNPPPDRNFATFFCLLAGEDGSRK</sequence>
<evidence type="ECO:0000313" key="3">
    <source>
        <dbReference type="Proteomes" id="UP000075901"/>
    </source>
</evidence>
<name>A0A182T999_9DIPT</name>
<feature type="region of interest" description="Disordered" evidence="1">
    <location>
        <begin position="68"/>
        <end position="87"/>
    </location>
</feature>
<dbReference type="Proteomes" id="UP000075901">
    <property type="component" value="Unassembled WGS sequence"/>
</dbReference>
<dbReference type="AlphaFoldDB" id="A0A182T999"/>